<gene>
    <name evidence="1" type="ORF">FORC53_0195</name>
</gene>
<reference evidence="1 2" key="1">
    <citation type="submission" date="2017-01" db="EMBL/GenBank/DDBJ databases">
        <title>Complete Genome Sequence of Vibrio vulnificus FORC_053.</title>
        <authorList>
            <consortium name="Food-borne Pathogen Omics Research Center"/>
            <person name="Chung H.Y."/>
            <person name="Na E.J."/>
            <person name="Song J.S."/>
            <person name="Kim H."/>
            <person name="Lee J.-H."/>
            <person name="Ryu S."/>
            <person name="Choi S.H."/>
        </authorList>
    </citation>
    <scope>NUCLEOTIDE SEQUENCE [LARGE SCALE GENOMIC DNA]</scope>
    <source>
        <strain evidence="1 2">FORC_053</strain>
    </source>
</reference>
<sequence length="70" mass="7871">MTLNSITLRWNLPPSSAFASNFSSAIEHKNNVVQAKNSNKLVAIIDDKNHRQHPINTLPLKQLNPEDKLP</sequence>
<proteinExistence type="predicted"/>
<dbReference type="AlphaFoldDB" id="A0AAN1PLT7"/>
<protein>
    <submittedName>
        <fullName evidence="1">Uncharacterized protein</fullName>
    </submittedName>
</protein>
<name>A0AAN1PLT7_VIBVL</name>
<evidence type="ECO:0000313" key="2">
    <source>
        <dbReference type="Proteomes" id="UP000263418"/>
    </source>
</evidence>
<dbReference type="Proteomes" id="UP000263418">
    <property type="component" value="Chromosome 1"/>
</dbReference>
<organism evidence="1 2">
    <name type="scientific">Vibrio vulnificus</name>
    <dbReference type="NCBI Taxonomy" id="672"/>
    <lineage>
        <taxon>Bacteria</taxon>
        <taxon>Pseudomonadati</taxon>
        <taxon>Pseudomonadota</taxon>
        <taxon>Gammaproteobacteria</taxon>
        <taxon>Vibrionales</taxon>
        <taxon>Vibrionaceae</taxon>
        <taxon>Vibrio</taxon>
    </lineage>
</organism>
<evidence type="ECO:0000313" key="1">
    <source>
        <dbReference type="EMBL" id="AXX58534.1"/>
    </source>
</evidence>
<accession>A0AAN1PLT7</accession>
<dbReference type="EMBL" id="CP019290">
    <property type="protein sequence ID" value="AXX58534.1"/>
    <property type="molecule type" value="Genomic_DNA"/>
</dbReference>